<evidence type="ECO:0000256" key="1">
    <source>
        <dbReference type="SAM" id="MobiDB-lite"/>
    </source>
</evidence>
<gene>
    <name evidence="2" type="ORF">PACLA_8A029199</name>
</gene>
<accession>A0A7D9DE74</accession>
<sequence length="225" mass="25052">MDENGRLSNQELFKVKLSLSCLSNRVTVCPVTAKLYLLKEETWKHHKTGVAAVIFNTGECGDRNPKSVKLCLVELESGFPSWNEYLSDNSQYKAAQDNTFHTLVLQNNNGANMAGLQFDDEGAASLFLKEIVDSIEELKSANNATELSKLELSSRKEKAKKFRKLKKSEISTPCLFTHVTNISSTQADTLDEPSNPNKLEGRRSGSTSGKSSDKVRRTFSISKRK</sequence>
<dbReference type="OrthoDB" id="10021476at2759"/>
<evidence type="ECO:0000313" key="3">
    <source>
        <dbReference type="Proteomes" id="UP001152795"/>
    </source>
</evidence>
<dbReference type="Proteomes" id="UP001152795">
    <property type="component" value="Unassembled WGS sequence"/>
</dbReference>
<dbReference type="AlphaFoldDB" id="A0A7D9DE74"/>
<dbReference type="EMBL" id="CACRXK020000525">
    <property type="protein sequence ID" value="CAB3982634.1"/>
    <property type="molecule type" value="Genomic_DNA"/>
</dbReference>
<comment type="caution">
    <text evidence="2">The sequence shown here is derived from an EMBL/GenBank/DDBJ whole genome shotgun (WGS) entry which is preliminary data.</text>
</comment>
<organism evidence="2 3">
    <name type="scientific">Paramuricea clavata</name>
    <name type="common">Red gorgonian</name>
    <name type="synonym">Violescent sea-whip</name>
    <dbReference type="NCBI Taxonomy" id="317549"/>
    <lineage>
        <taxon>Eukaryota</taxon>
        <taxon>Metazoa</taxon>
        <taxon>Cnidaria</taxon>
        <taxon>Anthozoa</taxon>
        <taxon>Octocorallia</taxon>
        <taxon>Malacalcyonacea</taxon>
        <taxon>Plexauridae</taxon>
        <taxon>Paramuricea</taxon>
    </lineage>
</organism>
<evidence type="ECO:0000313" key="2">
    <source>
        <dbReference type="EMBL" id="CAB3982634.1"/>
    </source>
</evidence>
<proteinExistence type="predicted"/>
<protein>
    <submittedName>
        <fullName evidence="2">Uncharacterized protein</fullName>
    </submittedName>
</protein>
<dbReference type="InterPro" id="IPR000697">
    <property type="entry name" value="WH1/EVH1_dom"/>
</dbReference>
<name>A0A7D9DE74_PARCT</name>
<feature type="compositionally biased region" description="Polar residues" evidence="1">
    <location>
        <begin position="185"/>
        <end position="197"/>
    </location>
</feature>
<feature type="region of interest" description="Disordered" evidence="1">
    <location>
        <begin position="185"/>
        <end position="225"/>
    </location>
</feature>
<dbReference type="Gene3D" id="2.30.29.30">
    <property type="entry name" value="Pleckstrin-homology domain (PH domain)/Phosphotyrosine-binding domain (PTB)"/>
    <property type="match status" value="1"/>
</dbReference>
<dbReference type="InterPro" id="IPR011993">
    <property type="entry name" value="PH-like_dom_sf"/>
</dbReference>
<reference evidence="2" key="1">
    <citation type="submission" date="2020-04" db="EMBL/GenBank/DDBJ databases">
        <authorList>
            <person name="Alioto T."/>
            <person name="Alioto T."/>
            <person name="Gomez Garrido J."/>
        </authorList>
    </citation>
    <scope>NUCLEOTIDE SEQUENCE</scope>
    <source>
        <strain evidence="2">A484AB</strain>
    </source>
</reference>
<dbReference type="SUPFAM" id="SSF50729">
    <property type="entry name" value="PH domain-like"/>
    <property type="match status" value="1"/>
</dbReference>
<keyword evidence="3" id="KW-1185">Reference proteome</keyword>
<dbReference type="PROSITE" id="PS50229">
    <property type="entry name" value="WH1"/>
    <property type="match status" value="1"/>
</dbReference>